<accession>A0AA91DQG8</accession>
<proteinExistence type="predicted"/>
<reference evidence="1 2" key="1">
    <citation type="submission" date="2016-03" db="EMBL/GenBank/DDBJ databases">
        <title>Genome sequence of Variovorax paradoxus KB5.</title>
        <authorList>
            <person name="Jeong H."/>
            <person name="Hong C.E."/>
            <person name="Jo S.H."/>
            <person name="Park J.M."/>
        </authorList>
    </citation>
    <scope>NUCLEOTIDE SEQUENCE [LARGE SCALE GENOMIC DNA]</scope>
    <source>
        <strain evidence="1 2">KB5</strain>
    </source>
</reference>
<sequence>MEDFLPTQRGNVSLSNLQVLNAIYEGNETRQLALDLSFIPVVPPLRARVDPWKYDRAMYKRRDEVERLFRRLKGYRRIFSRFEKLDVMFTAFISFALISDDLRLC</sequence>
<protein>
    <submittedName>
        <fullName evidence="1">Transposase</fullName>
    </submittedName>
</protein>
<evidence type="ECO:0000313" key="2">
    <source>
        <dbReference type="Proteomes" id="UP000077852"/>
    </source>
</evidence>
<dbReference type="EMBL" id="LVHG01000032">
    <property type="protein sequence ID" value="OAK65662.1"/>
    <property type="molecule type" value="Genomic_DNA"/>
</dbReference>
<gene>
    <name evidence="1" type="ORF">A3K87_10865</name>
</gene>
<organism evidence="1 2">
    <name type="scientific">Variovorax paradoxus</name>
    <dbReference type="NCBI Taxonomy" id="34073"/>
    <lineage>
        <taxon>Bacteria</taxon>
        <taxon>Pseudomonadati</taxon>
        <taxon>Pseudomonadota</taxon>
        <taxon>Betaproteobacteria</taxon>
        <taxon>Burkholderiales</taxon>
        <taxon>Comamonadaceae</taxon>
        <taxon>Variovorax</taxon>
    </lineage>
</organism>
<dbReference type="Proteomes" id="UP000077852">
    <property type="component" value="Unassembled WGS sequence"/>
</dbReference>
<evidence type="ECO:0000313" key="1">
    <source>
        <dbReference type="EMBL" id="OAK65662.1"/>
    </source>
</evidence>
<name>A0AA91DQG8_VARPD</name>
<comment type="caution">
    <text evidence="1">The sequence shown here is derived from an EMBL/GenBank/DDBJ whole genome shotgun (WGS) entry which is preliminary data.</text>
</comment>
<dbReference type="AlphaFoldDB" id="A0AA91DQG8"/>